<dbReference type="Gene3D" id="3.20.20.80">
    <property type="entry name" value="Glycosidases"/>
    <property type="match status" value="2"/>
</dbReference>
<proteinExistence type="predicted"/>
<keyword evidence="2" id="KW-1185">Reference proteome</keyword>
<organism evidence="1 2">
    <name type="scientific">Psychroflexus lacisalsi</name>
    <dbReference type="NCBI Taxonomy" id="503928"/>
    <lineage>
        <taxon>Bacteria</taxon>
        <taxon>Pseudomonadati</taxon>
        <taxon>Bacteroidota</taxon>
        <taxon>Flavobacteriia</taxon>
        <taxon>Flavobacteriales</taxon>
        <taxon>Flavobacteriaceae</taxon>
        <taxon>Psychroflexus</taxon>
    </lineage>
</organism>
<dbReference type="Proteomes" id="UP001500185">
    <property type="component" value="Unassembled WGS sequence"/>
</dbReference>
<accession>A0ABN1KD43</accession>
<name>A0ABN1KD43_9FLAO</name>
<reference evidence="1 2" key="1">
    <citation type="journal article" date="2019" name="Int. J. Syst. Evol. Microbiol.">
        <title>The Global Catalogue of Microorganisms (GCM) 10K type strain sequencing project: providing services to taxonomists for standard genome sequencing and annotation.</title>
        <authorList>
            <consortium name="The Broad Institute Genomics Platform"/>
            <consortium name="The Broad Institute Genome Sequencing Center for Infectious Disease"/>
            <person name="Wu L."/>
            <person name="Ma J."/>
        </authorList>
    </citation>
    <scope>NUCLEOTIDE SEQUENCE [LARGE SCALE GENOMIC DNA]</scope>
    <source>
        <strain evidence="1 2">JCM 16231</strain>
    </source>
</reference>
<sequence>MNKIKYALKINFLLPAFVFIVVGISFSGCDESVDKAFKVQFDSTKTVSGEKFALKDINPKLETDWSDYNFVLLEMMISTSQRFQVGFTSDAGYNDLRVMSYAPGGWIKLAIPLKYYTQLPDAANDIAGTMNKPRYTGWFNLGGGRGPLKGVDTIGIRMHVPIGNPSFELRSISLHKEDPGDEYLGVTSIVDEFGQSNLLDFEEKIKSLEQLETAWKTEEEGLSEREDFNYSKFGGYLNAKVESTGFFRTQKVNGKWWFVDPEGYQFLSLGVDCVSPGNGGQVNRLDKRERSGFIKKLPPEGMGYDSEKPNTVSFGTWNLHRRFGDEYPTKSREMIIERMSSWGLNTIANWSSKKVIDMNLKPFMLQLSGLGIDEGVMGLVDVYASDFQMKIEEAVKKTVSPYKDNKWLIGYFTGNEPSWLGQESRLCDLILAENDDKPIKQALINHLTEGDTLERRKAFIFNTFKIFLQTVEASVRIYDPNHLTLGIRFGEVPENEILKMCKDVFDVFSFNAYEVVPPRETMDRISEVTGLPMLIGEYHTGTVNRGMAQALVQVKNQEERCVAYRHYTEQAFSHPGLIGVGYFQWADQDLTGRSYDGENYNCGIIDVTDRPYPHMVKAIKKTAKRLYDVHTEKLQAYDQKPLGATGYELIPDLWNE</sequence>
<dbReference type="InterPro" id="IPR017853">
    <property type="entry name" value="GH"/>
</dbReference>
<gene>
    <name evidence="1" type="ORF">GCM10009433_23790</name>
</gene>
<evidence type="ECO:0000313" key="2">
    <source>
        <dbReference type="Proteomes" id="UP001500185"/>
    </source>
</evidence>
<dbReference type="EMBL" id="BAAAGG010000022">
    <property type="protein sequence ID" value="GAA0762934.1"/>
    <property type="molecule type" value="Genomic_DNA"/>
</dbReference>
<dbReference type="RefSeq" id="WP_224454565.1">
    <property type="nucleotide sequence ID" value="NZ_BAAAGG010000022.1"/>
</dbReference>
<dbReference type="SUPFAM" id="SSF51445">
    <property type="entry name" value="(Trans)glycosidases"/>
    <property type="match status" value="1"/>
</dbReference>
<protein>
    <recommendedName>
        <fullName evidence="3">Beta-agarase</fullName>
    </recommendedName>
</protein>
<evidence type="ECO:0008006" key="3">
    <source>
        <dbReference type="Google" id="ProtNLM"/>
    </source>
</evidence>
<evidence type="ECO:0000313" key="1">
    <source>
        <dbReference type="EMBL" id="GAA0762934.1"/>
    </source>
</evidence>
<dbReference type="PROSITE" id="PS51257">
    <property type="entry name" value="PROKAR_LIPOPROTEIN"/>
    <property type="match status" value="1"/>
</dbReference>
<comment type="caution">
    <text evidence="1">The sequence shown here is derived from an EMBL/GenBank/DDBJ whole genome shotgun (WGS) entry which is preliminary data.</text>
</comment>